<dbReference type="Gene3D" id="2.40.50.230">
    <property type="entry name" value="Gp5 N-terminal domain"/>
    <property type="match status" value="1"/>
</dbReference>
<name>A0A927PGA2_9MICO</name>
<dbReference type="EMBL" id="JACYHB010000014">
    <property type="protein sequence ID" value="MBD8080357.1"/>
    <property type="molecule type" value="Genomic_DNA"/>
</dbReference>
<dbReference type="RefSeq" id="WP_191829934.1">
    <property type="nucleotide sequence ID" value="NZ_JACYHB010000014.1"/>
</dbReference>
<comment type="caution">
    <text evidence="2">The sequence shown here is derived from an EMBL/GenBank/DDBJ whole genome shotgun (WGS) entry which is preliminary data.</text>
</comment>
<dbReference type="Pfam" id="PF05954">
    <property type="entry name" value="Phage_GPD"/>
    <property type="match status" value="1"/>
</dbReference>
<sequence>MHGEEHSAQLVVKVDGRELPADVHPYLTSAVVDARRDAPGLFVLHLADEHGVLLDKAGIRIGSVVALQVQLSGSGGPTPLATGEVTSLETEIGPGGRRTTVRGFDKGHRLAGSRRTATYVGMSASDVVSKIAGEHGLSGGRIEATTGKLDHLWQPNISDWDMLQRLADMSGSVVGVSDGRLDFRRPTAATGAPAGATGSRQDPLVVEQGVNLLDLRATVTAASQVSKVEARGWDPKTKKAVVASETPATNSARLAATDPARLGKVFGGAPLVVSSTGLATQQQAAASAKTVSDRVAGGFAEIEATVRGNPQIAVGRPIALAGCGDPFDGKYVVSSVRHEFSGELGYRTHLTVSDASDRSTYGTVAGPARGGARGAALYPAVVTATKDPDKAGRVKVKIPALHDSLESWWVRVVSPGAGKEHGLFALPEVGDEVLVALAEGELDQPYVLGGLYSPVDVPPAPGQKAEYVDANSGEVTRRCLVSRSGMYVELVDAARDERIVLSDKDGKVQVVIAKKPDAAIEITSSGPVTVNAKQKVEVTAEQDVTCTSKTGNVTVKGVKVALQGTSEIDLKAPKVSITADAQLALKGAMATLAGTGTTEVSSSGVTTVKGSLVKIN</sequence>
<evidence type="ECO:0000259" key="1">
    <source>
        <dbReference type="Pfam" id="PF04717"/>
    </source>
</evidence>
<gene>
    <name evidence="2" type="ORF">IF651_14970</name>
</gene>
<dbReference type="AlphaFoldDB" id="A0A927PGA2"/>
<dbReference type="NCBIfam" id="NF033848">
    <property type="entry name" value="VgrG_rel"/>
    <property type="match status" value="1"/>
</dbReference>
<dbReference type="InterPro" id="IPR037026">
    <property type="entry name" value="Vgr_OB-fold_dom_sf"/>
</dbReference>
<reference evidence="2" key="2">
    <citation type="submission" date="2020-09" db="EMBL/GenBank/DDBJ databases">
        <authorList>
            <person name="Yu Y."/>
        </authorList>
    </citation>
    <scope>NUCLEOTIDE SEQUENCE</scope>
    <source>
        <strain evidence="2">KCTC 49039</strain>
    </source>
</reference>
<dbReference type="Proteomes" id="UP000610846">
    <property type="component" value="Unassembled WGS sequence"/>
</dbReference>
<dbReference type="SUPFAM" id="SSF69279">
    <property type="entry name" value="Phage tail proteins"/>
    <property type="match status" value="1"/>
</dbReference>
<dbReference type="SUPFAM" id="SSF69255">
    <property type="entry name" value="gp5 N-terminal domain-like"/>
    <property type="match status" value="1"/>
</dbReference>
<organism evidence="2 3">
    <name type="scientific">Cellulosimicrobium arenosum</name>
    <dbReference type="NCBI Taxonomy" id="2708133"/>
    <lineage>
        <taxon>Bacteria</taxon>
        <taxon>Bacillati</taxon>
        <taxon>Actinomycetota</taxon>
        <taxon>Actinomycetes</taxon>
        <taxon>Micrococcales</taxon>
        <taxon>Promicromonosporaceae</taxon>
        <taxon>Cellulosimicrobium</taxon>
    </lineage>
</organism>
<evidence type="ECO:0000313" key="2">
    <source>
        <dbReference type="EMBL" id="MBD8080357.1"/>
    </source>
</evidence>
<feature type="domain" description="Gp5/Type VI secretion system Vgr protein OB-fold" evidence="1">
    <location>
        <begin position="378"/>
        <end position="452"/>
    </location>
</feature>
<proteinExistence type="predicted"/>
<protein>
    <submittedName>
        <fullName evidence="2">VgrG-related protein</fullName>
    </submittedName>
</protein>
<evidence type="ECO:0000313" key="3">
    <source>
        <dbReference type="Proteomes" id="UP000610846"/>
    </source>
</evidence>
<reference evidence="2" key="1">
    <citation type="journal article" date="2018" name="Curr. Microbiol.">
        <title>Cellulosimicrobium arenosum sp. nov., Isolated from Marine Sediment Sand.</title>
        <authorList>
            <person name="Oh M."/>
            <person name="Kim J.H."/>
            <person name="Yoon J.H."/>
            <person name="Schumann P."/>
            <person name="Kim W."/>
        </authorList>
    </citation>
    <scope>NUCLEOTIDE SEQUENCE</scope>
    <source>
        <strain evidence="2">KCTC 49039</strain>
    </source>
</reference>
<dbReference type="InterPro" id="IPR006531">
    <property type="entry name" value="Gp5/Vgr_OB"/>
</dbReference>
<dbReference type="InterPro" id="IPR047702">
    <property type="entry name" value="VgrG-rel"/>
</dbReference>
<dbReference type="Pfam" id="PF04717">
    <property type="entry name" value="Phage_base_V"/>
    <property type="match status" value="1"/>
</dbReference>
<accession>A0A927PGA2</accession>
<keyword evidence="3" id="KW-1185">Reference proteome</keyword>